<dbReference type="RefSeq" id="WP_143774310.1">
    <property type="nucleotide sequence ID" value="NZ_LVYD01000064.1"/>
</dbReference>
<reference evidence="1 2" key="1">
    <citation type="submission" date="2016-03" db="EMBL/GenBank/DDBJ databases">
        <title>Niastella vici sp. nov., isolated from farmland soil.</title>
        <authorList>
            <person name="Chen L."/>
            <person name="Wang D."/>
            <person name="Yang S."/>
            <person name="Wang G."/>
        </authorList>
    </citation>
    <scope>NUCLEOTIDE SEQUENCE [LARGE SCALE GENOMIC DNA]</scope>
    <source>
        <strain evidence="1 2">DJ57</strain>
    </source>
</reference>
<protein>
    <submittedName>
        <fullName evidence="1">Uncharacterized protein</fullName>
    </submittedName>
</protein>
<sequence length="96" mass="11449">MLHARTSTNDNVFARQLYRDEPECLPYIPAARYLIEKYVSAYWKHDSTDLDYVHMELTLCSRIMMDAFPRHLQLKWLARILEVSPLCLYNDPNLPF</sequence>
<name>A0A1V9FPT6_9BACT</name>
<proteinExistence type="predicted"/>
<dbReference type="EMBL" id="LVYD01000064">
    <property type="protein sequence ID" value="OQP60340.1"/>
    <property type="molecule type" value="Genomic_DNA"/>
</dbReference>
<dbReference type="Proteomes" id="UP000192796">
    <property type="component" value="Unassembled WGS sequence"/>
</dbReference>
<dbReference type="OrthoDB" id="675566at2"/>
<accession>A0A1V9FPT6</accession>
<dbReference type="STRING" id="1703345.A3860_33720"/>
<dbReference type="AlphaFoldDB" id="A0A1V9FPT6"/>
<gene>
    <name evidence="1" type="ORF">A3860_33720</name>
</gene>
<organism evidence="1 2">
    <name type="scientific">Niastella vici</name>
    <dbReference type="NCBI Taxonomy" id="1703345"/>
    <lineage>
        <taxon>Bacteria</taxon>
        <taxon>Pseudomonadati</taxon>
        <taxon>Bacteroidota</taxon>
        <taxon>Chitinophagia</taxon>
        <taxon>Chitinophagales</taxon>
        <taxon>Chitinophagaceae</taxon>
        <taxon>Niastella</taxon>
    </lineage>
</organism>
<keyword evidence="2" id="KW-1185">Reference proteome</keyword>
<evidence type="ECO:0000313" key="2">
    <source>
        <dbReference type="Proteomes" id="UP000192796"/>
    </source>
</evidence>
<comment type="caution">
    <text evidence="1">The sequence shown here is derived from an EMBL/GenBank/DDBJ whole genome shotgun (WGS) entry which is preliminary data.</text>
</comment>
<evidence type="ECO:0000313" key="1">
    <source>
        <dbReference type="EMBL" id="OQP60340.1"/>
    </source>
</evidence>